<dbReference type="EMBL" id="CP030850">
    <property type="protein sequence ID" value="AXE21169.1"/>
    <property type="molecule type" value="Genomic_DNA"/>
</dbReference>
<evidence type="ECO:0000313" key="2">
    <source>
        <dbReference type="Proteomes" id="UP000251993"/>
    </source>
</evidence>
<evidence type="ECO:0000313" key="1">
    <source>
        <dbReference type="EMBL" id="AXE21169.1"/>
    </source>
</evidence>
<organism evidence="1 2">
    <name type="scientific">Runella rosea</name>
    <dbReference type="NCBI Taxonomy" id="2259595"/>
    <lineage>
        <taxon>Bacteria</taxon>
        <taxon>Pseudomonadati</taxon>
        <taxon>Bacteroidota</taxon>
        <taxon>Cytophagia</taxon>
        <taxon>Cytophagales</taxon>
        <taxon>Spirosomataceae</taxon>
        <taxon>Runella</taxon>
    </lineage>
</organism>
<reference evidence="1 2" key="1">
    <citation type="submission" date="2018-07" db="EMBL/GenBank/DDBJ databases">
        <title>Genome sequencing of Runella.</title>
        <authorList>
            <person name="Baek M.-G."/>
            <person name="Yi H."/>
        </authorList>
    </citation>
    <scope>NUCLEOTIDE SEQUENCE [LARGE SCALE GENOMIC DNA]</scope>
    <source>
        <strain evidence="1 2">HYN0085</strain>
    </source>
</reference>
<sequence length="228" mass="25754">MVDEILKDSFLGMLQIMQADMIKLSDVAETSAREEAMKIVNSGRGYHTTSSIGHNLSYAGTVHSKLTAPLAMTCFAIMDVIGKILDNCIIKLDDNDSASSGSFINHAREFEKFINRDYLKNPKTAEKFQDAFRHSMAHCFLPGSTKRVAYEITYHYEFANEPLIFDRGTEYVLNVKCLSAMTQNVLEKLITMTKLAQKEDQVVVDKIVESFELVIKQASQKLEHLEDN</sequence>
<proteinExistence type="predicted"/>
<dbReference type="Proteomes" id="UP000251993">
    <property type="component" value="Chromosome"/>
</dbReference>
<name>A0A344TR98_9BACT</name>
<keyword evidence="2" id="KW-1185">Reference proteome</keyword>
<protein>
    <submittedName>
        <fullName evidence="1">Uncharacterized protein</fullName>
    </submittedName>
</protein>
<dbReference type="RefSeq" id="WP_114069930.1">
    <property type="nucleotide sequence ID" value="NZ_CP030850.1"/>
</dbReference>
<accession>A0A344TR98</accession>
<dbReference type="KEGG" id="run:DR864_27245"/>
<gene>
    <name evidence="1" type="ORF">DR864_27245</name>
</gene>
<dbReference type="AlphaFoldDB" id="A0A344TR98"/>